<feature type="DNA-binding region" description="H-T-H motif" evidence="4">
    <location>
        <begin position="19"/>
        <end position="38"/>
    </location>
</feature>
<reference evidence="6 7" key="1">
    <citation type="submission" date="2018-07" db="EMBL/GenBank/DDBJ databases">
        <title>Genomic Encyclopedia of Type Strains, Phase IV (KMG-IV): sequencing the most valuable type-strain genomes for metagenomic binning, comparative biology and taxonomic classification.</title>
        <authorList>
            <person name="Goeker M."/>
        </authorList>
    </citation>
    <scope>NUCLEOTIDE SEQUENCE [LARGE SCALE GENOMIC DNA]</scope>
    <source>
        <strain evidence="6 7">DSM 26407</strain>
    </source>
</reference>
<dbReference type="Pfam" id="PF13305">
    <property type="entry name" value="TetR_C_33"/>
    <property type="match status" value="1"/>
</dbReference>
<dbReference type="SUPFAM" id="SSF48498">
    <property type="entry name" value="Tetracyclin repressor-like, C-terminal domain"/>
    <property type="match status" value="1"/>
</dbReference>
<dbReference type="Gene3D" id="1.10.357.10">
    <property type="entry name" value="Tetracycline Repressor, domain 2"/>
    <property type="match status" value="1"/>
</dbReference>
<dbReference type="InterPro" id="IPR009057">
    <property type="entry name" value="Homeodomain-like_sf"/>
</dbReference>
<evidence type="ECO:0000259" key="5">
    <source>
        <dbReference type="PROSITE" id="PS50977"/>
    </source>
</evidence>
<keyword evidence="3" id="KW-0804">Transcription</keyword>
<dbReference type="InterPro" id="IPR001647">
    <property type="entry name" value="HTH_TetR"/>
</dbReference>
<dbReference type="AlphaFoldDB" id="A0A369CGA5"/>
<evidence type="ECO:0000313" key="7">
    <source>
        <dbReference type="Proteomes" id="UP000252707"/>
    </source>
</evidence>
<dbReference type="EMBL" id="QPJY01000001">
    <property type="protein sequence ID" value="RCX32959.1"/>
    <property type="molecule type" value="Genomic_DNA"/>
</dbReference>
<evidence type="ECO:0000313" key="6">
    <source>
        <dbReference type="EMBL" id="RCX32959.1"/>
    </source>
</evidence>
<evidence type="ECO:0000256" key="1">
    <source>
        <dbReference type="ARBA" id="ARBA00023015"/>
    </source>
</evidence>
<dbReference type="InterPro" id="IPR025996">
    <property type="entry name" value="MT1864/Rv1816-like_C"/>
</dbReference>
<dbReference type="RefSeq" id="WP_170141985.1">
    <property type="nucleotide sequence ID" value="NZ_QPJY01000001.1"/>
</dbReference>
<feature type="domain" description="HTH tetR-type" evidence="5">
    <location>
        <begin position="1"/>
        <end position="56"/>
    </location>
</feature>
<evidence type="ECO:0000256" key="2">
    <source>
        <dbReference type="ARBA" id="ARBA00023125"/>
    </source>
</evidence>
<dbReference type="Pfam" id="PF00440">
    <property type="entry name" value="TetR_N"/>
    <property type="match status" value="1"/>
</dbReference>
<dbReference type="PROSITE" id="PS50977">
    <property type="entry name" value="HTH_TETR_2"/>
    <property type="match status" value="1"/>
</dbReference>
<dbReference type="GO" id="GO:0000976">
    <property type="term" value="F:transcription cis-regulatory region binding"/>
    <property type="evidence" value="ECO:0007669"/>
    <property type="project" value="TreeGrafter"/>
</dbReference>
<dbReference type="PANTHER" id="PTHR30055">
    <property type="entry name" value="HTH-TYPE TRANSCRIPTIONAL REGULATOR RUTR"/>
    <property type="match status" value="1"/>
</dbReference>
<proteinExistence type="predicted"/>
<keyword evidence="7" id="KW-1185">Reference proteome</keyword>
<dbReference type="GO" id="GO:0003700">
    <property type="term" value="F:DNA-binding transcription factor activity"/>
    <property type="evidence" value="ECO:0007669"/>
    <property type="project" value="TreeGrafter"/>
</dbReference>
<dbReference type="Proteomes" id="UP000252707">
    <property type="component" value="Unassembled WGS sequence"/>
</dbReference>
<sequence>MALNAAEAIVREEGIPHLSARRIARAIGYTVGTLYLVFENLDDLILQVNARTLDELYGEIEAAGVTAPDPEACLLAMGRVYVEFAARNPQRWALIFERQGGETEAVPEWFQARIGRMFGLLEEVLARLGGRHGPEERKTAARALWGGVHGICILAMTRKLALGGEVSVRTVTDSLIRNYLAGYAAAG</sequence>
<dbReference type="PANTHER" id="PTHR30055:SF234">
    <property type="entry name" value="HTH-TYPE TRANSCRIPTIONAL REGULATOR BETI"/>
    <property type="match status" value="1"/>
</dbReference>
<comment type="caution">
    <text evidence="6">The sequence shown here is derived from an EMBL/GenBank/DDBJ whole genome shotgun (WGS) entry which is preliminary data.</text>
</comment>
<dbReference type="SUPFAM" id="SSF46689">
    <property type="entry name" value="Homeodomain-like"/>
    <property type="match status" value="1"/>
</dbReference>
<name>A0A369CGA5_9GAMM</name>
<keyword evidence="2 4" id="KW-0238">DNA-binding</keyword>
<accession>A0A369CGA5</accession>
<evidence type="ECO:0000256" key="4">
    <source>
        <dbReference type="PROSITE-ProRule" id="PRU00335"/>
    </source>
</evidence>
<dbReference type="InterPro" id="IPR036271">
    <property type="entry name" value="Tet_transcr_reg_TetR-rel_C_sf"/>
</dbReference>
<evidence type="ECO:0000256" key="3">
    <source>
        <dbReference type="ARBA" id="ARBA00023163"/>
    </source>
</evidence>
<organism evidence="6 7">
    <name type="scientific">Thioalbus denitrificans</name>
    <dbReference type="NCBI Taxonomy" id="547122"/>
    <lineage>
        <taxon>Bacteria</taxon>
        <taxon>Pseudomonadati</taxon>
        <taxon>Pseudomonadota</taxon>
        <taxon>Gammaproteobacteria</taxon>
        <taxon>Chromatiales</taxon>
        <taxon>Ectothiorhodospiraceae</taxon>
        <taxon>Thioalbus</taxon>
    </lineage>
</organism>
<dbReference type="InterPro" id="IPR050109">
    <property type="entry name" value="HTH-type_TetR-like_transc_reg"/>
</dbReference>
<keyword evidence="1" id="KW-0805">Transcription regulation</keyword>
<gene>
    <name evidence="6" type="ORF">DFQ59_101257</name>
</gene>
<protein>
    <submittedName>
        <fullName evidence="6">TetR family transcriptional regulator</fullName>
    </submittedName>
</protein>